<feature type="transmembrane region" description="Helical" evidence="1">
    <location>
        <begin position="79"/>
        <end position="112"/>
    </location>
</feature>
<dbReference type="RefSeq" id="WP_021687191.1">
    <property type="nucleotide sequence ID" value="NZ_KI260564.1"/>
</dbReference>
<dbReference type="Pfam" id="PF07331">
    <property type="entry name" value="TctB"/>
    <property type="match status" value="1"/>
</dbReference>
<organism evidence="4 5">
    <name type="scientific">Treponema lecithinolyticum ATCC 700332</name>
    <dbReference type="NCBI Taxonomy" id="1321815"/>
    <lineage>
        <taxon>Bacteria</taxon>
        <taxon>Pseudomonadati</taxon>
        <taxon>Spirochaetota</taxon>
        <taxon>Spirochaetia</taxon>
        <taxon>Spirochaetales</taxon>
        <taxon>Treponemataceae</taxon>
        <taxon>Treponema</taxon>
    </lineage>
</organism>
<evidence type="ECO:0000256" key="1">
    <source>
        <dbReference type="SAM" id="Phobius"/>
    </source>
</evidence>
<sequence length="150" mass="16348">MKKANMAVAAVFALIAVAAIVLSSSLPPAKDGVPGPGSWPVIIAVVMLGASVMIALHALKNTSNEKPSINMLSRDCVRVYLSMAFLIVYFVLMYVLGFGSATFIMLCGFISWFGRYKWYKTAAVSFVVTAAVYAVFKYILKVPFRFGILF</sequence>
<gene>
    <name evidence="4" type="ORF">HMPREF9193_00977</name>
</gene>
<evidence type="ECO:0000313" key="4">
    <source>
        <dbReference type="EMBL" id="ERJ93304.1"/>
    </source>
</evidence>
<reference evidence="4 5" key="1">
    <citation type="submission" date="2013-08" db="EMBL/GenBank/DDBJ databases">
        <authorList>
            <person name="Weinstock G."/>
            <person name="Sodergren E."/>
            <person name="Wylie T."/>
            <person name="Fulton L."/>
            <person name="Fulton R."/>
            <person name="Fronick C."/>
            <person name="O'Laughlin M."/>
            <person name="Godfrey J."/>
            <person name="Miner T."/>
            <person name="Herter B."/>
            <person name="Appelbaum E."/>
            <person name="Cordes M."/>
            <person name="Lek S."/>
            <person name="Wollam A."/>
            <person name="Pepin K.H."/>
            <person name="Palsikar V.B."/>
            <person name="Mitreva M."/>
            <person name="Wilson R.K."/>
        </authorList>
    </citation>
    <scope>NUCLEOTIDE SEQUENCE [LARGE SCALE GENOMIC DNA]</scope>
    <source>
        <strain evidence="4 5">ATCC 700332</strain>
    </source>
</reference>
<keyword evidence="2" id="KW-0732">Signal</keyword>
<feature type="chain" id="PRO_5046058038" description="DUF1468 domain-containing protein" evidence="2">
    <location>
        <begin position="19"/>
        <end position="150"/>
    </location>
</feature>
<keyword evidence="1" id="KW-0812">Transmembrane</keyword>
<feature type="transmembrane region" description="Helical" evidence="1">
    <location>
        <begin position="118"/>
        <end position="140"/>
    </location>
</feature>
<dbReference type="InterPro" id="IPR009936">
    <property type="entry name" value="DUF1468"/>
</dbReference>
<keyword evidence="1" id="KW-1133">Transmembrane helix</keyword>
<evidence type="ECO:0000313" key="5">
    <source>
        <dbReference type="Proteomes" id="UP000016649"/>
    </source>
</evidence>
<dbReference type="Proteomes" id="UP000016649">
    <property type="component" value="Unassembled WGS sequence"/>
</dbReference>
<feature type="domain" description="DUF1468" evidence="3">
    <location>
        <begin position="7"/>
        <end position="144"/>
    </location>
</feature>
<keyword evidence="1" id="KW-0472">Membrane</keyword>
<keyword evidence="5" id="KW-1185">Reference proteome</keyword>
<protein>
    <recommendedName>
        <fullName evidence="3">DUF1468 domain-containing protein</fullName>
    </recommendedName>
</protein>
<accession>A0ABN0NYS8</accession>
<evidence type="ECO:0000259" key="3">
    <source>
        <dbReference type="Pfam" id="PF07331"/>
    </source>
</evidence>
<proteinExistence type="predicted"/>
<feature type="transmembrane region" description="Helical" evidence="1">
    <location>
        <begin position="39"/>
        <end position="59"/>
    </location>
</feature>
<feature type="signal peptide" evidence="2">
    <location>
        <begin position="1"/>
        <end position="18"/>
    </location>
</feature>
<name>A0ABN0NYS8_TRELE</name>
<evidence type="ECO:0000256" key="2">
    <source>
        <dbReference type="SAM" id="SignalP"/>
    </source>
</evidence>
<dbReference type="EMBL" id="AWVH01000026">
    <property type="protein sequence ID" value="ERJ93304.1"/>
    <property type="molecule type" value="Genomic_DNA"/>
</dbReference>
<comment type="caution">
    <text evidence="4">The sequence shown here is derived from an EMBL/GenBank/DDBJ whole genome shotgun (WGS) entry which is preliminary data.</text>
</comment>